<dbReference type="GO" id="GO:0008270">
    <property type="term" value="F:zinc ion binding"/>
    <property type="evidence" value="ECO:0007669"/>
    <property type="project" value="UniProtKB-KW"/>
</dbReference>
<dbReference type="Proteomes" id="UP000604046">
    <property type="component" value="Unassembled WGS sequence"/>
</dbReference>
<protein>
    <submittedName>
        <fullName evidence="3">Hrd1 protein</fullName>
    </submittedName>
</protein>
<dbReference type="EMBL" id="CAJNDS010000047">
    <property type="protein sequence ID" value="CAE6933035.1"/>
    <property type="molecule type" value="Genomic_DNA"/>
</dbReference>
<proteinExistence type="predicted"/>
<dbReference type="SUPFAM" id="SSF57850">
    <property type="entry name" value="RING/U-box"/>
    <property type="match status" value="1"/>
</dbReference>
<name>A0A812GU74_9DINO</name>
<dbReference type="Pfam" id="PF13639">
    <property type="entry name" value="zf-RING_2"/>
    <property type="match status" value="1"/>
</dbReference>
<keyword evidence="1" id="KW-0479">Metal-binding</keyword>
<dbReference type="PROSITE" id="PS50089">
    <property type="entry name" value="ZF_RING_2"/>
    <property type="match status" value="1"/>
</dbReference>
<dbReference type="SMART" id="SM00184">
    <property type="entry name" value="RING"/>
    <property type="match status" value="1"/>
</dbReference>
<evidence type="ECO:0000259" key="2">
    <source>
        <dbReference type="PROSITE" id="PS50089"/>
    </source>
</evidence>
<evidence type="ECO:0000256" key="1">
    <source>
        <dbReference type="PROSITE-ProRule" id="PRU00175"/>
    </source>
</evidence>
<keyword evidence="1" id="KW-0863">Zinc-finger</keyword>
<comment type="caution">
    <text evidence="3">The sequence shown here is derived from an EMBL/GenBank/DDBJ whole genome shotgun (WGS) entry which is preliminary data.</text>
</comment>
<keyword evidence="4" id="KW-1185">Reference proteome</keyword>
<evidence type="ECO:0000313" key="4">
    <source>
        <dbReference type="Proteomes" id="UP000604046"/>
    </source>
</evidence>
<dbReference type="InterPro" id="IPR013083">
    <property type="entry name" value="Znf_RING/FYVE/PHD"/>
</dbReference>
<keyword evidence="1" id="KW-0862">Zinc</keyword>
<gene>
    <name evidence="3" type="primary">hrd1</name>
    <name evidence="3" type="ORF">SNAT2548_LOCUS931</name>
</gene>
<accession>A0A812GU74</accession>
<feature type="domain" description="RING-type" evidence="2">
    <location>
        <begin position="54"/>
        <end position="108"/>
    </location>
</feature>
<dbReference type="InterPro" id="IPR001841">
    <property type="entry name" value="Znf_RING"/>
</dbReference>
<dbReference type="Gene3D" id="3.30.40.10">
    <property type="entry name" value="Zinc/RING finger domain, C3HC4 (zinc finger)"/>
    <property type="match status" value="1"/>
</dbReference>
<sequence length="176" mass="19465">MMVSESTLENPTCMGGLLLVVFVSLALCSHKRQRPQKEKDCKDDLSLSPCDRSCPICLEQMPHTEATELKTNRVDDLKGAKDLCRLPCGHVFHHTCLSRWFKVSASCPYRCSEAIEPCDSGNVGNAGNVGSASHGSRGRGRQRRREETDASDAWCFVTSAERCRAARAAYRRCLGL</sequence>
<dbReference type="OrthoDB" id="941227at2759"/>
<reference evidence="3" key="1">
    <citation type="submission" date="2021-02" db="EMBL/GenBank/DDBJ databases">
        <authorList>
            <person name="Dougan E. K."/>
            <person name="Rhodes N."/>
            <person name="Thang M."/>
            <person name="Chan C."/>
        </authorList>
    </citation>
    <scope>NUCLEOTIDE SEQUENCE</scope>
</reference>
<evidence type="ECO:0000313" key="3">
    <source>
        <dbReference type="EMBL" id="CAE6933035.1"/>
    </source>
</evidence>
<dbReference type="AlphaFoldDB" id="A0A812GU74"/>
<organism evidence="3 4">
    <name type="scientific">Symbiodinium natans</name>
    <dbReference type="NCBI Taxonomy" id="878477"/>
    <lineage>
        <taxon>Eukaryota</taxon>
        <taxon>Sar</taxon>
        <taxon>Alveolata</taxon>
        <taxon>Dinophyceae</taxon>
        <taxon>Suessiales</taxon>
        <taxon>Symbiodiniaceae</taxon>
        <taxon>Symbiodinium</taxon>
    </lineage>
</organism>